<sequence>MVVATWRVSTFSCLRHKEARSVLGPNFEMILWEIGKGPNVELRDGIQTKKSPLVRAGLQPLSQMSQGGDGFILAMRPTPTNQALVLCKSARDSGAYQTWPCGAALAASASSGFGAMPVSMKRRLMR</sequence>
<proteinExistence type="predicted"/>
<accession>A0A157ZTX4</accession>
<protein>
    <submittedName>
        <fullName evidence="1">Uncharacterized protein</fullName>
    </submittedName>
</protein>
<keyword evidence="2" id="KW-1185">Reference proteome</keyword>
<organism evidence="1 2">
    <name type="scientific">Caballeronia glebae</name>
    <dbReference type="NCBI Taxonomy" id="1777143"/>
    <lineage>
        <taxon>Bacteria</taxon>
        <taxon>Pseudomonadati</taxon>
        <taxon>Pseudomonadota</taxon>
        <taxon>Betaproteobacteria</taxon>
        <taxon>Burkholderiales</taxon>
        <taxon>Burkholderiaceae</taxon>
        <taxon>Caballeronia</taxon>
    </lineage>
</organism>
<dbReference type="STRING" id="1777143.AWB82_01160"/>
<reference evidence="1" key="1">
    <citation type="submission" date="2016-01" db="EMBL/GenBank/DDBJ databases">
        <authorList>
            <person name="Peeters C."/>
        </authorList>
    </citation>
    <scope>NUCLEOTIDE SEQUENCE [LARGE SCALE GENOMIC DNA]</scope>
    <source>
        <strain evidence="1">LMG 29325</strain>
    </source>
</reference>
<dbReference type="Proteomes" id="UP000054596">
    <property type="component" value="Unassembled WGS sequence"/>
</dbReference>
<name>A0A157ZTX4_9BURK</name>
<gene>
    <name evidence="1" type="ORF">AWB82_01160</name>
</gene>
<dbReference type="AlphaFoldDB" id="A0A157ZTX4"/>
<evidence type="ECO:0000313" key="1">
    <source>
        <dbReference type="EMBL" id="SAK48367.1"/>
    </source>
</evidence>
<evidence type="ECO:0000313" key="2">
    <source>
        <dbReference type="Proteomes" id="UP000054596"/>
    </source>
</evidence>
<dbReference type="EMBL" id="FCOJ02000006">
    <property type="protein sequence ID" value="SAK48367.1"/>
    <property type="molecule type" value="Genomic_DNA"/>
</dbReference>
<comment type="caution">
    <text evidence="1">The sequence shown here is derived from an EMBL/GenBank/DDBJ whole genome shotgun (WGS) entry which is preliminary data.</text>
</comment>